<evidence type="ECO:0000259" key="2">
    <source>
        <dbReference type="SMART" id="SM01037"/>
    </source>
</evidence>
<evidence type="ECO:0000256" key="1">
    <source>
        <dbReference type="ARBA" id="ARBA00038242"/>
    </source>
</evidence>
<accession>A0A2P5AP00</accession>
<dbReference type="PANTHER" id="PTHR31338:SF16">
    <property type="entry name" value="POLYKETIDE CYCLASE_DEHYDRASE AND LIPID TRANSPORT SUPERFAMILY PROTEIN"/>
    <property type="match status" value="1"/>
</dbReference>
<dbReference type="InterPro" id="IPR023393">
    <property type="entry name" value="START-like_dom_sf"/>
</dbReference>
<dbReference type="Pfam" id="PF00407">
    <property type="entry name" value="Bet_v_1"/>
    <property type="match status" value="1"/>
</dbReference>
<dbReference type="OrthoDB" id="1567931at2759"/>
<dbReference type="SMART" id="SM01037">
    <property type="entry name" value="Bet_v_1"/>
    <property type="match status" value="1"/>
</dbReference>
<feature type="domain" description="Bet v I/Major latex protein" evidence="2">
    <location>
        <begin position="4"/>
        <end position="156"/>
    </location>
</feature>
<keyword evidence="4" id="KW-1185">Reference proteome</keyword>
<name>A0A2P5AP00_PARAD</name>
<dbReference type="InterPro" id="IPR052006">
    <property type="entry name" value="MLP-like"/>
</dbReference>
<gene>
    <name evidence="3" type="ORF">PanWU01x14_313860</name>
</gene>
<dbReference type="Gene3D" id="3.30.530.20">
    <property type="match status" value="1"/>
</dbReference>
<dbReference type="SUPFAM" id="SSF55961">
    <property type="entry name" value="Bet v1-like"/>
    <property type="match status" value="1"/>
</dbReference>
<dbReference type="InterPro" id="IPR000916">
    <property type="entry name" value="Bet_v_I/MLP"/>
</dbReference>
<evidence type="ECO:0000313" key="3">
    <source>
        <dbReference type="EMBL" id="PON38285.1"/>
    </source>
</evidence>
<comment type="caution">
    <text evidence="3">The sequence shown here is derived from an EMBL/GenBank/DDBJ whole genome shotgun (WGS) entry which is preliminary data.</text>
</comment>
<dbReference type="GO" id="GO:0006952">
    <property type="term" value="P:defense response"/>
    <property type="evidence" value="ECO:0007669"/>
    <property type="project" value="InterPro"/>
</dbReference>
<comment type="similarity">
    <text evidence="1">Belongs to the MLP family.</text>
</comment>
<dbReference type="EMBL" id="JXTB01000501">
    <property type="protein sequence ID" value="PON38285.1"/>
    <property type="molecule type" value="Genomic_DNA"/>
</dbReference>
<dbReference type="AlphaFoldDB" id="A0A2P5AP00"/>
<evidence type="ECO:0000313" key="4">
    <source>
        <dbReference type="Proteomes" id="UP000237105"/>
    </source>
</evidence>
<proteinExistence type="inferred from homology"/>
<organism evidence="3 4">
    <name type="scientific">Parasponia andersonii</name>
    <name type="common">Sponia andersonii</name>
    <dbReference type="NCBI Taxonomy" id="3476"/>
    <lineage>
        <taxon>Eukaryota</taxon>
        <taxon>Viridiplantae</taxon>
        <taxon>Streptophyta</taxon>
        <taxon>Embryophyta</taxon>
        <taxon>Tracheophyta</taxon>
        <taxon>Spermatophyta</taxon>
        <taxon>Magnoliopsida</taxon>
        <taxon>eudicotyledons</taxon>
        <taxon>Gunneridae</taxon>
        <taxon>Pentapetalae</taxon>
        <taxon>rosids</taxon>
        <taxon>fabids</taxon>
        <taxon>Rosales</taxon>
        <taxon>Cannabaceae</taxon>
        <taxon>Parasponia</taxon>
    </lineage>
</organism>
<dbReference type="Proteomes" id="UP000237105">
    <property type="component" value="Unassembled WGS sequence"/>
</dbReference>
<dbReference type="PANTHER" id="PTHR31338">
    <property type="entry name" value="POLYKETIDE CYCLASE/DEHYDRASE AND LIPID TRANSPORT SUPERFAMILY PROTEIN"/>
    <property type="match status" value="1"/>
</dbReference>
<reference evidence="4" key="1">
    <citation type="submission" date="2016-06" db="EMBL/GenBank/DDBJ databases">
        <title>Parallel loss of symbiosis genes in relatives of nitrogen-fixing non-legume Parasponia.</title>
        <authorList>
            <person name="Van Velzen R."/>
            <person name="Holmer R."/>
            <person name="Bu F."/>
            <person name="Rutten L."/>
            <person name="Van Zeijl A."/>
            <person name="Liu W."/>
            <person name="Santuari L."/>
            <person name="Cao Q."/>
            <person name="Sharma T."/>
            <person name="Shen D."/>
            <person name="Roswanjaya Y."/>
            <person name="Wardhani T."/>
            <person name="Kalhor M.S."/>
            <person name="Jansen J."/>
            <person name="Van den Hoogen J."/>
            <person name="Gungor B."/>
            <person name="Hartog M."/>
            <person name="Hontelez J."/>
            <person name="Verver J."/>
            <person name="Yang W.-C."/>
            <person name="Schijlen E."/>
            <person name="Repin R."/>
            <person name="Schilthuizen M."/>
            <person name="Schranz E."/>
            <person name="Heidstra R."/>
            <person name="Miyata K."/>
            <person name="Fedorova E."/>
            <person name="Kohlen W."/>
            <person name="Bisseling T."/>
            <person name="Smit S."/>
            <person name="Geurts R."/>
        </authorList>
    </citation>
    <scope>NUCLEOTIDE SEQUENCE [LARGE SCALE GENOMIC DNA]</scope>
    <source>
        <strain evidence="4">cv. WU1-14</strain>
    </source>
</reference>
<dbReference type="STRING" id="3476.A0A2P5AP00"/>
<sequence>MAAELGNKLDVHVDATVPADQFYGFFKNNMPRFVQLFPRNIKTIQIQGGGGVRPGAVMLWKYDIGITGSPMTAKVRVQSIDDENRTLVLEALEGDVLKVYKSFKAKIQFNDVNTGASKVIWGLEYEKASENAPEPDHYVNFMVKVAKGLDAHLRKA</sequence>
<protein>
    <submittedName>
        <fullName evidence="3">Major latex protein domain containing protein</fullName>
    </submittedName>
</protein>